<dbReference type="Proteomes" id="UP000183015">
    <property type="component" value="Unassembled WGS sequence"/>
</dbReference>
<organism evidence="2 3">
    <name type="scientific">Streptacidiphilus jiangxiensis</name>
    <dbReference type="NCBI Taxonomy" id="235985"/>
    <lineage>
        <taxon>Bacteria</taxon>
        <taxon>Bacillati</taxon>
        <taxon>Actinomycetota</taxon>
        <taxon>Actinomycetes</taxon>
        <taxon>Kitasatosporales</taxon>
        <taxon>Streptomycetaceae</taxon>
        <taxon>Streptacidiphilus</taxon>
    </lineage>
</organism>
<dbReference type="AlphaFoldDB" id="A0A1H7VH39"/>
<reference evidence="3" key="1">
    <citation type="submission" date="2016-10" db="EMBL/GenBank/DDBJ databases">
        <authorList>
            <person name="Varghese N."/>
        </authorList>
    </citation>
    <scope>NUCLEOTIDE SEQUENCE [LARGE SCALE GENOMIC DNA]</scope>
    <source>
        <strain evidence="3">DSM 45096 / BCRC 16803 / CGMCC 4.1857 / CIP 109030 / JCM 12277 / KCTC 19219 / NBRC 100920 / 33214</strain>
    </source>
</reference>
<protein>
    <recommendedName>
        <fullName evidence="4">Lipoprotein</fullName>
    </recommendedName>
</protein>
<name>A0A1H7VH39_STRJI</name>
<evidence type="ECO:0000313" key="3">
    <source>
        <dbReference type="Proteomes" id="UP000183015"/>
    </source>
</evidence>
<keyword evidence="3" id="KW-1185">Reference proteome</keyword>
<gene>
    <name evidence="2" type="ORF">SAMN05414137_11838</name>
</gene>
<evidence type="ECO:0000256" key="1">
    <source>
        <dbReference type="SAM" id="MobiDB-lite"/>
    </source>
</evidence>
<dbReference type="PROSITE" id="PS51257">
    <property type="entry name" value="PROKAR_LIPOPROTEIN"/>
    <property type="match status" value="1"/>
</dbReference>
<evidence type="ECO:0000313" key="2">
    <source>
        <dbReference type="EMBL" id="SEM08543.1"/>
    </source>
</evidence>
<feature type="region of interest" description="Disordered" evidence="1">
    <location>
        <begin position="115"/>
        <end position="134"/>
    </location>
</feature>
<evidence type="ECO:0008006" key="4">
    <source>
        <dbReference type="Google" id="ProtNLM"/>
    </source>
</evidence>
<proteinExistence type="predicted"/>
<accession>A0A1H7VH39</accession>
<sequence length="176" mass="17848">MLQRVGSGVALVGIAVALTGCASSTRPPTPLTPLTFNSVADADAELRTLFVSVLRQSLPPGTSMHGDLGDDHFDGACSQAGSVRHRTVIGAWKVDNPEAVVRVIRSELAAQGWSFGPVKPDSSGGESSEARRSGALVELADSPAVGITLAGNTPCLPGAALNTLLPLPLASSADGP</sequence>
<dbReference type="EMBL" id="FOAZ01000018">
    <property type="protein sequence ID" value="SEM08543.1"/>
    <property type="molecule type" value="Genomic_DNA"/>
</dbReference>